<dbReference type="InterPro" id="IPR027304">
    <property type="entry name" value="Trigger_fact/SurA_dom_sf"/>
</dbReference>
<evidence type="ECO:0000256" key="7">
    <source>
        <dbReference type="ARBA" id="ARBA00023186"/>
    </source>
</evidence>
<evidence type="ECO:0000256" key="5">
    <source>
        <dbReference type="ARBA" id="ARBA00022989"/>
    </source>
</evidence>
<evidence type="ECO:0000256" key="6">
    <source>
        <dbReference type="ARBA" id="ARBA00023136"/>
    </source>
</evidence>
<organism evidence="14 15">
    <name type="scientific">Rubrivivax gelatinosus</name>
    <name type="common">Rhodocyclus gelatinosus</name>
    <name type="synonym">Rhodopseudomonas gelatinosa</name>
    <dbReference type="NCBI Taxonomy" id="28068"/>
    <lineage>
        <taxon>Bacteria</taxon>
        <taxon>Pseudomonadati</taxon>
        <taxon>Pseudomonadota</taxon>
        <taxon>Betaproteobacteria</taxon>
        <taxon>Burkholderiales</taxon>
        <taxon>Sphaerotilaceae</taxon>
        <taxon>Rubrivivax</taxon>
    </lineage>
</organism>
<evidence type="ECO:0000256" key="10">
    <source>
        <dbReference type="ARBA" id="ARBA00042775"/>
    </source>
</evidence>
<evidence type="ECO:0000256" key="9">
    <source>
        <dbReference type="ARBA" id="ARBA00040743"/>
    </source>
</evidence>
<evidence type="ECO:0000259" key="13">
    <source>
        <dbReference type="PROSITE" id="PS50198"/>
    </source>
</evidence>
<dbReference type="AlphaFoldDB" id="A0A4R2M4L6"/>
<accession>A0A4R2M4L6</accession>
<feature type="transmembrane region" description="Helical" evidence="12">
    <location>
        <begin position="12"/>
        <end position="32"/>
    </location>
</feature>
<keyword evidence="11" id="KW-0697">Rotamase</keyword>
<dbReference type="Pfam" id="PF13624">
    <property type="entry name" value="SurA_N_3"/>
    <property type="match status" value="1"/>
</dbReference>
<proteinExistence type="inferred from homology"/>
<dbReference type="InterPro" id="IPR046357">
    <property type="entry name" value="PPIase_dom_sf"/>
</dbReference>
<evidence type="ECO:0000256" key="2">
    <source>
        <dbReference type="ARBA" id="ARBA00022475"/>
    </source>
</evidence>
<keyword evidence="7" id="KW-0143">Chaperone</keyword>
<evidence type="ECO:0000313" key="15">
    <source>
        <dbReference type="Proteomes" id="UP000295106"/>
    </source>
</evidence>
<dbReference type="Proteomes" id="UP000295106">
    <property type="component" value="Unassembled WGS sequence"/>
</dbReference>
<evidence type="ECO:0000256" key="1">
    <source>
        <dbReference type="ARBA" id="ARBA00004382"/>
    </source>
</evidence>
<evidence type="ECO:0000256" key="3">
    <source>
        <dbReference type="ARBA" id="ARBA00022519"/>
    </source>
</evidence>
<dbReference type="GO" id="GO:0005886">
    <property type="term" value="C:plasma membrane"/>
    <property type="evidence" value="ECO:0007669"/>
    <property type="project" value="UniProtKB-SubCell"/>
</dbReference>
<evidence type="ECO:0000256" key="11">
    <source>
        <dbReference type="PROSITE-ProRule" id="PRU00278"/>
    </source>
</evidence>
<dbReference type="PROSITE" id="PS50198">
    <property type="entry name" value="PPIC_PPIASE_2"/>
    <property type="match status" value="1"/>
</dbReference>
<evidence type="ECO:0000256" key="8">
    <source>
        <dbReference type="ARBA" id="ARBA00038408"/>
    </source>
</evidence>
<feature type="domain" description="PpiC" evidence="13">
    <location>
        <begin position="265"/>
        <end position="368"/>
    </location>
</feature>
<sequence length="635" mass="69826">MFDFVRNHSRLVLGIMVLLIFPSFVFFGIQGYTGFSEGGAVTVAKVDGQSISRAEWDAAHQDNVERMRRQRPDVDVRLLETPEMKRETLDGLVRDRVLIATARQYHLVPDDARLQRLFVSDPQFAGLRNPDGSVNRDILAAQGMSVEAFEQQLRQEFGMQQVLGAVAQSSFTPPAVGATSLDALLQRRAVQIQRFDANAFRAQATPADADLQAYYEAHSAEFRAPEQAQIEYVVLDLATLARDVAVPEEDLRRYYEENASRYTQAEERRASHILVRVDPSAPADEKKAAKARAEQLLAEVRRSPNSFAEVARKNSQDPGSASRGGDLDFFGRGMMAKPFEDAVYAMKPGEISNVIETDFGYHVITLTGLRGGQKKSFESVRAEVEQEVRRSLAQKRYAEAAETFTNTVYEQSDSLKPVIDKLKLQKQTATVLRQPAPGASGALGSAKLLEAVFADDAVRNKRNTDAVEIGPNQLASARIVEYSPARTLPLAEVRERVREAVVVQKAAALAKAEGAKRLEALKKTPNEALPISLTVSRAQPQGLPRPIMEAVLRADPKQLPAVVGVDLGSQGYAVVRVTQVLAREAEPSTDAMLQQQLAQTWATAEAMAYLDALKRRTKAEIKQAAVEAASKSTTP</sequence>
<name>A0A4R2M4L6_RUBGE</name>
<keyword evidence="6 12" id="KW-0472">Membrane</keyword>
<dbReference type="Pfam" id="PF13616">
    <property type="entry name" value="Rotamase_3"/>
    <property type="match status" value="1"/>
</dbReference>
<keyword evidence="11 14" id="KW-0413">Isomerase</keyword>
<comment type="similarity">
    <text evidence="8">Belongs to the PpiD chaperone family.</text>
</comment>
<keyword evidence="5 12" id="KW-1133">Transmembrane helix</keyword>
<keyword evidence="3" id="KW-0997">Cell inner membrane</keyword>
<dbReference type="Gene3D" id="3.10.50.40">
    <property type="match status" value="1"/>
</dbReference>
<dbReference type="SUPFAM" id="SSF54534">
    <property type="entry name" value="FKBP-like"/>
    <property type="match status" value="1"/>
</dbReference>
<dbReference type="EMBL" id="SLXD01000009">
    <property type="protein sequence ID" value="TCP01492.1"/>
    <property type="molecule type" value="Genomic_DNA"/>
</dbReference>
<dbReference type="InterPro" id="IPR052029">
    <property type="entry name" value="PpiD_chaperone"/>
</dbReference>
<dbReference type="SUPFAM" id="SSF109998">
    <property type="entry name" value="Triger factor/SurA peptide-binding domain-like"/>
    <property type="match status" value="1"/>
</dbReference>
<dbReference type="Gene3D" id="1.10.4030.10">
    <property type="entry name" value="Porin chaperone SurA, peptide-binding domain"/>
    <property type="match status" value="1"/>
</dbReference>
<reference evidence="14 15" key="1">
    <citation type="submission" date="2019-03" db="EMBL/GenBank/DDBJ databases">
        <title>Genomic Encyclopedia of Type Strains, Phase IV (KMG-IV): sequencing the most valuable type-strain genomes for metagenomic binning, comparative biology and taxonomic classification.</title>
        <authorList>
            <person name="Goeker M."/>
        </authorList>
    </citation>
    <scope>NUCLEOTIDE SEQUENCE [LARGE SCALE GENOMIC DNA]</scope>
    <source>
        <strain evidence="14 15">DSM 1709</strain>
    </source>
</reference>
<comment type="caution">
    <text evidence="14">The sequence shown here is derived from an EMBL/GenBank/DDBJ whole genome shotgun (WGS) entry which is preliminary data.</text>
</comment>
<dbReference type="InterPro" id="IPR000297">
    <property type="entry name" value="PPIase_PpiC"/>
</dbReference>
<dbReference type="PANTHER" id="PTHR47529">
    <property type="entry name" value="PEPTIDYL-PROLYL CIS-TRANS ISOMERASE D"/>
    <property type="match status" value="1"/>
</dbReference>
<keyword evidence="4 12" id="KW-0812">Transmembrane</keyword>
<comment type="subcellular location">
    <subcellularLocation>
        <location evidence="1">Cell inner membrane</location>
        <topology evidence="1">Single-pass type II membrane protein</topology>
        <orientation evidence="1">Periplasmic side</orientation>
    </subcellularLocation>
</comment>
<dbReference type="PANTHER" id="PTHR47529:SF1">
    <property type="entry name" value="PERIPLASMIC CHAPERONE PPID"/>
    <property type="match status" value="1"/>
</dbReference>
<keyword evidence="2" id="KW-1003">Cell membrane</keyword>
<protein>
    <recommendedName>
        <fullName evidence="9">Periplasmic chaperone PpiD</fullName>
    </recommendedName>
    <alternativeName>
        <fullName evidence="10">Periplasmic folding chaperone</fullName>
    </alternativeName>
</protein>
<dbReference type="GO" id="GO:0003755">
    <property type="term" value="F:peptidyl-prolyl cis-trans isomerase activity"/>
    <property type="evidence" value="ECO:0007669"/>
    <property type="project" value="UniProtKB-KW"/>
</dbReference>
<gene>
    <name evidence="14" type="ORF">EV684_109130</name>
</gene>
<evidence type="ECO:0000256" key="12">
    <source>
        <dbReference type="SAM" id="Phobius"/>
    </source>
</evidence>
<dbReference type="RefSeq" id="WP_132648084.1">
    <property type="nucleotide sequence ID" value="NZ_CP181386.1"/>
</dbReference>
<dbReference type="GeneID" id="99685984"/>
<evidence type="ECO:0000256" key="4">
    <source>
        <dbReference type="ARBA" id="ARBA00022692"/>
    </source>
</evidence>
<dbReference type="OrthoDB" id="9812372at2"/>
<evidence type="ECO:0000313" key="14">
    <source>
        <dbReference type="EMBL" id="TCP01492.1"/>
    </source>
</evidence>